<dbReference type="SMART" id="SM00913">
    <property type="entry name" value="IBN_N"/>
    <property type="match status" value="1"/>
</dbReference>
<evidence type="ECO:0000256" key="7">
    <source>
        <dbReference type="ARBA" id="ARBA00023242"/>
    </source>
</evidence>
<comment type="similarity">
    <text evidence="3">Belongs to the XPO2/CSE1 family.</text>
</comment>
<comment type="caution">
    <text evidence="9">The sequence shown here is derived from an EMBL/GenBank/DDBJ whole genome shotgun (WGS) entry which is preliminary data.</text>
</comment>
<evidence type="ECO:0000256" key="2">
    <source>
        <dbReference type="ARBA" id="ARBA00004496"/>
    </source>
</evidence>
<feature type="domain" description="Importin N-terminal" evidence="8">
    <location>
        <begin position="25"/>
        <end position="98"/>
    </location>
</feature>
<evidence type="ECO:0000256" key="6">
    <source>
        <dbReference type="ARBA" id="ARBA00022927"/>
    </source>
</evidence>
<evidence type="ECO:0000256" key="5">
    <source>
        <dbReference type="ARBA" id="ARBA00022490"/>
    </source>
</evidence>
<evidence type="ECO:0000313" key="9">
    <source>
        <dbReference type="EMBL" id="POY75104.1"/>
    </source>
</evidence>
<dbReference type="FunFam" id="1.25.10.10:FF:000057">
    <property type="entry name" value="Exportin-2 isoform 1"/>
    <property type="match status" value="1"/>
</dbReference>
<dbReference type="Gene3D" id="1.25.10.10">
    <property type="entry name" value="Leucine-rich Repeat Variant"/>
    <property type="match status" value="1"/>
</dbReference>
<gene>
    <name evidence="9" type="ORF">BMF94_1734</name>
</gene>
<proteinExistence type="inferred from homology"/>
<reference evidence="9 10" key="1">
    <citation type="journal article" date="2018" name="Front. Microbiol.">
        <title>Prospects for Fungal Bioremediation of Acidic Radioactive Waste Sites: Characterization and Genome Sequence of Rhodotorula taiwanensis MD1149.</title>
        <authorList>
            <person name="Tkavc R."/>
            <person name="Matrosova V.Y."/>
            <person name="Grichenko O.E."/>
            <person name="Gostincar C."/>
            <person name="Volpe R.P."/>
            <person name="Klimenkova P."/>
            <person name="Gaidamakova E.K."/>
            <person name="Zhou C.E."/>
            <person name="Stewart B.J."/>
            <person name="Lyman M.G."/>
            <person name="Malfatti S.A."/>
            <person name="Rubinfeld B."/>
            <person name="Courtot M."/>
            <person name="Singh J."/>
            <person name="Dalgard C.L."/>
            <person name="Hamilton T."/>
            <person name="Frey K.G."/>
            <person name="Gunde-Cimerman N."/>
            <person name="Dugan L."/>
            <person name="Daly M.J."/>
        </authorList>
    </citation>
    <scope>NUCLEOTIDE SEQUENCE [LARGE SCALE GENOMIC DNA]</scope>
    <source>
        <strain evidence="9 10">MD1149</strain>
    </source>
</reference>
<dbReference type="PROSITE" id="PS50166">
    <property type="entry name" value="IMPORTIN_B_NT"/>
    <property type="match status" value="1"/>
</dbReference>
<dbReference type="SUPFAM" id="SSF48371">
    <property type="entry name" value="ARM repeat"/>
    <property type="match status" value="1"/>
</dbReference>
<comment type="subcellular location">
    <subcellularLocation>
        <location evidence="2">Cytoplasm</location>
    </subcellularLocation>
    <subcellularLocation>
        <location evidence="1">Nucleus</location>
    </subcellularLocation>
</comment>
<dbReference type="GO" id="GO:0006606">
    <property type="term" value="P:protein import into nucleus"/>
    <property type="evidence" value="ECO:0007669"/>
    <property type="project" value="TreeGrafter"/>
</dbReference>
<evidence type="ECO:0000256" key="1">
    <source>
        <dbReference type="ARBA" id="ARBA00004123"/>
    </source>
</evidence>
<dbReference type="InterPro" id="IPR005043">
    <property type="entry name" value="XPO2_C"/>
</dbReference>
<dbReference type="GO" id="GO:0005829">
    <property type="term" value="C:cytosol"/>
    <property type="evidence" value="ECO:0007669"/>
    <property type="project" value="TreeGrafter"/>
</dbReference>
<dbReference type="EMBL" id="PJQD01000019">
    <property type="protein sequence ID" value="POY75104.1"/>
    <property type="molecule type" value="Genomic_DNA"/>
</dbReference>
<dbReference type="PANTHER" id="PTHR10997">
    <property type="entry name" value="IMPORTIN-7, 8, 11"/>
    <property type="match status" value="1"/>
</dbReference>
<keyword evidence="5" id="KW-0963">Cytoplasm</keyword>
<dbReference type="Pfam" id="PF08506">
    <property type="entry name" value="Cse1"/>
    <property type="match status" value="1"/>
</dbReference>
<evidence type="ECO:0000256" key="4">
    <source>
        <dbReference type="ARBA" id="ARBA00022448"/>
    </source>
</evidence>
<dbReference type="InterPro" id="IPR016024">
    <property type="entry name" value="ARM-type_fold"/>
</dbReference>
<dbReference type="PANTHER" id="PTHR10997:SF8">
    <property type="entry name" value="EXPORTIN-2"/>
    <property type="match status" value="1"/>
</dbReference>
<dbReference type="InterPro" id="IPR001494">
    <property type="entry name" value="Importin-beta_N"/>
</dbReference>
<keyword evidence="7" id="KW-0539">Nucleus</keyword>
<dbReference type="Pfam" id="PF03810">
    <property type="entry name" value="IBN_N"/>
    <property type="match status" value="1"/>
</dbReference>
<keyword evidence="6" id="KW-0653">Protein transport</keyword>
<protein>
    <recommendedName>
        <fullName evidence="8">Importin N-terminal domain-containing protein</fullName>
    </recommendedName>
</protein>
<dbReference type="GO" id="GO:0031267">
    <property type="term" value="F:small GTPase binding"/>
    <property type="evidence" value="ECO:0007669"/>
    <property type="project" value="InterPro"/>
</dbReference>
<dbReference type="GO" id="GO:0005049">
    <property type="term" value="F:nuclear export signal receptor activity"/>
    <property type="evidence" value="ECO:0007669"/>
    <property type="project" value="TreeGrafter"/>
</dbReference>
<evidence type="ECO:0000313" key="10">
    <source>
        <dbReference type="Proteomes" id="UP000237144"/>
    </source>
</evidence>
<accession>A0A2S5BEB7</accession>
<dbReference type="InterPro" id="IPR013713">
    <property type="entry name" value="XPO2_central"/>
</dbReference>
<dbReference type="GO" id="GO:0005635">
    <property type="term" value="C:nuclear envelope"/>
    <property type="evidence" value="ECO:0007669"/>
    <property type="project" value="TreeGrafter"/>
</dbReference>
<keyword evidence="4" id="KW-0813">Transport</keyword>
<dbReference type="AlphaFoldDB" id="A0A2S5BEB7"/>
<evidence type="ECO:0000259" key="8">
    <source>
        <dbReference type="PROSITE" id="PS50166"/>
    </source>
</evidence>
<organism evidence="9 10">
    <name type="scientific">Rhodotorula taiwanensis</name>
    <dbReference type="NCBI Taxonomy" id="741276"/>
    <lineage>
        <taxon>Eukaryota</taxon>
        <taxon>Fungi</taxon>
        <taxon>Dikarya</taxon>
        <taxon>Basidiomycota</taxon>
        <taxon>Pucciniomycotina</taxon>
        <taxon>Microbotryomycetes</taxon>
        <taxon>Sporidiobolales</taxon>
        <taxon>Sporidiobolaceae</taxon>
        <taxon>Rhodotorula</taxon>
    </lineage>
</organism>
<evidence type="ECO:0000256" key="3">
    <source>
        <dbReference type="ARBA" id="ARBA00008669"/>
    </source>
</evidence>
<sequence length="991" mass="108997">MAEQAALANVLLSTLSPDAGVRRQAERDLTQAQAHPSFGPLVLQLAQDANQQKPVRQSAALSFKNWIKANWALEDAPTPLSTQTAESLKQSIVAIMISLSGEPALQVQIGEAIAIMAEADFPDQWDNLIDQLTGQLTADNFVVNNAVLQTAHSIFRRWRSEFRTDTLFLEIKFVLDRFCEPYLNIFQQTDSILSSGTTLPPQQATLLHRTLLLLLQLYYDLNSQDLPEFFEDRLNQFMPLLLKYLDYAPAGAAPVDEDDEDEEVGDLEAAKAEICEIAQLYSLRYLDAFGEGGYLGPFVEKTWGLLTKLSPAVKYDTLVAKATAFLGTVVKMPSQRALFESQQTLEAFCEKIVLPNMTLRTFEEELFEDDPAEYVRRDLDTAGSETRRQAASDFNKALMEQFEAQITQIVTQYIGAYLQQYAANPQANWKSKDTAIFLLTSIATRGSTQLQGVTSTNALVDVIKFFSDHVLADLQAAPGAVHPVVQADAIKFLYTFRMQLTKEQLLSVLPLLIPHLQNPSFVIHTYAALTIERILFIKQDGAFMFGQDDIKESAEGILMALFKIIESGTSPQQVAANEHLMKSAMRVIVTARQSLAPRYAAVLRHLVAILGEISKNPSNPKFNHFTFESISALVRFVTAGDPSSLSAFETALFPPFQTILSQDISEFTPFVFQILSQLLELHPVASGLPDMYSAILPPLLTPTLWESRGNIPALVRLLRAFLGRGADQIVAANQVTPMLGIFQHLIQSKANDQHGFELLQALIESLPTSVMQPYMSSPIFVLLLTRLQGSKTDKFSQGFLKLIAFAAAIQKSDLTPDQVVAFVDGVQPGLFGQVLPVLLPEVQKVPMKDRKIVAVGLSNLLTKGSALLSEPNSTARRTPTLEALLKLFNSPLPLAKNTSAADADEIDVIDPEDVGYQASFSKLGASEKPRADPVAYVEDPRGYLAKGLEALGQTHAGKATVAQVPALMQGVAPELATPFAQYLRENGVQLA</sequence>
<dbReference type="GO" id="GO:0006611">
    <property type="term" value="P:protein export from nucleus"/>
    <property type="evidence" value="ECO:0007669"/>
    <property type="project" value="TreeGrafter"/>
</dbReference>
<keyword evidence="10" id="KW-1185">Reference proteome</keyword>
<dbReference type="Pfam" id="PF03378">
    <property type="entry name" value="CAS_CSE1"/>
    <property type="match status" value="1"/>
</dbReference>
<dbReference type="OrthoDB" id="3268246at2759"/>
<dbReference type="STRING" id="741276.A0A2S5BEB7"/>
<dbReference type="Proteomes" id="UP000237144">
    <property type="component" value="Unassembled WGS sequence"/>
</dbReference>
<name>A0A2S5BEB7_9BASI</name>
<dbReference type="InterPro" id="IPR011989">
    <property type="entry name" value="ARM-like"/>
</dbReference>